<dbReference type="InterPro" id="IPR003744">
    <property type="entry name" value="YhhQ"/>
</dbReference>
<feature type="transmembrane region" description="Helical" evidence="1">
    <location>
        <begin position="77"/>
        <end position="99"/>
    </location>
</feature>
<name>A0A316D349_9BACL</name>
<evidence type="ECO:0000256" key="1">
    <source>
        <dbReference type="SAM" id="Phobius"/>
    </source>
</evidence>
<dbReference type="Pfam" id="PF02592">
    <property type="entry name" value="Vut_1"/>
    <property type="match status" value="1"/>
</dbReference>
<keyword evidence="1" id="KW-0472">Membrane</keyword>
<dbReference type="AlphaFoldDB" id="A0A316D349"/>
<gene>
    <name evidence="2" type="ORF">C7459_1249</name>
</gene>
<evidence type="ECO:0000313" key="3">
    <source>
        <dbReference type="Proteomes" id="UP000245634"/>
    </source>
</evidence>
<keyword evidence="1" id="KW-1133">Transmembrane helix</keyword>
<dbReference type="EMBL" id="QGGL01000024">
    <property type="protein sequence ID" value="PWK05260.1"/>
    <property type="molecule type" value="Genomic_DNA"/>
</dbReference>
<dbReference type="OrthoDB" id="1796647at2"/>
<accession>A0A316D349</accession>
<comment type="caution">
    <text evidence="2">The sequence shown here is derived from an EMBL/GenBank/DDBJ whole genome shotgun (WGS) entry which is preliminary data.</text>
</comment>
<feature type="transmembrane region" description="Helical" evidence="1">
    <location>
        <begin position="52"/>
        <end position="71"/>
    </location>
</feature>
<reference evidence="2 3" key="1">
    <citation type="submission" date="2018-05" db="EMBL/GenBank/DDBJ databases">
        <title>Genomic Encyclopedia of Type Strains, Phase IV (KMG-IV): sequencing the most valuable type-strain genomes for metagenomic binning, comparative biology and taxonomic classification.</title>
        <authorList>
            <person name="Goeker M."/>
        </authorList>
    </citation>
    <scope>NUCLEOTIDE SEQUENCE [LARGE SCALE GENOMIC DNA]</scope>
    <source>
        <strain evidence="2 3">DSM 18773</strain>
    </source>
</reference>
<feature type="transmembrane region" description="Helical" evidence="1">
    <location>
        <begin position="6"/>
        <end position="31"/>
    </location>
</feature>
<protein>
    <recommendedName>
        <fullName evidence="4">Vitamin uptake transporter</fullName>
    </recommendedName>
</protein>
<keyword evidence="1" id="KW-0812">Transmembrane</keyword>
<keyword evidence="3" id="KW-1185">Reference proteome</keyword>
<dbReference type="RefSeq" id="WP_109691130.1">
    <property type="nucleotide sequence ID" value="NZ_QGGL01000024.1"/>
</dbReference>
<evidence type="ECO:0000313" key="2">
    <source>
        <dbReference type="EMBL" id="PWK05260.1"/>
    </source>
</evidence>
<proteinExistence type="predicted"/>
<sequence>MLIAIYLAAIVAANLSVTYFGATSTIVNAFLFIGLDITTRDKLHEKWRGKGLWWKMAALIAIGSALSFILNRDAGPVALASLTAIAASGAVDTAMYHLLRKKDTQTRVNGSNIVSAAVDSILFPTIAFGALMPGVVLGQFMSKVVGGYVWSLVLKKLN</sequence>
<evidence type="ECO:0008006" key="4">
    <source>
        <dbReference type="Google" id="ProtNLM"/>
    </source>
</evidence>
<organism evidence="2 3">
    <name type="scientific">Tumebacillus permanentifrigoris</name>
    <dbReference type="NCBI Taxonomy" id="378543"/>
    <lineage>
        <taxon>Bacteria</taxon>
        <taxon>Bacillati</taxon>
        <taxon>Bacillota</taxon>
        <taxon>Bacilli</taxon>
        <taxon>Bacillales</taxon>
        <taxon>Alicyclobacillaceae</taxon>
        <taxon>Tumebacillus</taxon>
    </lineage>
</organism>
<dbReference type="Proteomes" id="UP000245634">
    <property type="component" value="Unassembled WGS sequence"/>
</dbReference>